<protein>
    <recommendedName>
        <fullName evidence="4">His Kinase A (Phospho-acceptor) domain-containing protein</fullName>
    </recommendedName>
</protein>
<organism evidence="2 3">
    <name type="scientific">Halogranum amylolyticum</name>
    <dbReference type="NCBI Taxonomy" id="660520"/>
    <lineage>
        <taxon>Archaea</taxon>
        <taxon>Methanobacteriati</taxon>
        <taxon>Methanobacteriota</taxon>
        <taxon>Stenosarchaea group</taxon>
        <taxon>Halobacteria</taxon>
        <taxon>Halobacteriales</taxon>
        <taxon>Haloferacaceae</taxon>
    </lineage>
</organism>
<keyword evidence="3" id="KW-1185">Reference proteome</keyword>
<feature type="region of interest" description="Disordered" evidence="1">
    <location>
        <begin position="187"/>
        <end position="283"/>
    </location>
</feature>
<evidence type="ECO:0000313" key="3">
    <source>
        <dbReference type="Proteomes" id="UP000199126"/>
    </source>
</evidence>
<dbReference type="Gene3D" id="3.30.565.10">
    <property type="entry name" value="Histidine kinase-like ATPase, C-terminal domain"/>
    <property type="match status" value="1"/>
</dbReference>
<dbReference type="Gene3D" id="3.40.50.2300">
    <property type="match status" value="1"/>
</dbReference>
<dbReference type="AlphaFoldDB" id="A0A1H8W4L2"/>
<dbReference type="Proteomes" id="UP000199126">
    <property type="component" value="Unassembled WGS sequence"/>
</dbReference>
<evidence type="ECO:0000256" key="1">
    <source>
        <dbReference type="SAM" id="MobiDB-lite"/>
    </source>
</evidence>
<dbReference type="InterPro" id="IPR036890">
    <property type="entry name" value="HATPase_C_sf"/>
</dbReference>
<reference evidence="3" key="1">
    <citation type="submission" date="2016-10" db="EMBL/GenBank/DDBJ databases">
        <authorList>
            <person name="Varghese N."/>
            <person name="Submissions S."/>
        </authorList>
    </citation>
    <scope>NUCLEOTIDE SEQUENCE [LARGE SCALE GENOMIC DNA]</scope>
    <source>
        <strain evidence="3">CGMCC 1.10121</strain>
    </source>
</reference>
<feature type="compositionally biased region" description="Low complexity" evidence="1">
    <location>
        <begin position="221"/>
        <end position="265"/>
    </location>
</feature>
<sequence>MLTGVPEERLGIDAVSHGAQDYLVKDEVTPEVLMQAIRYAIERKKTEETLRQQAEELRILNQLTRHDIRNEMTLVVGRARELSEHVDHHGESQLEEIVRTSNQILQLTRGIGDIVSSVTGSEAADLADVSLQSVLESEIESARQLYGGIVVDVDGEIPPVEVRANDLLSSVFANLLSNAILYNDKETPEVTVPSRPTRAASSSPSPTTARVSPTDGRRQCSARASRGPRAAGPGSASTSSNNSSHSTAATSGSRTTTPRGRYSTSNSNGSSDDERTGRLPDRFTRAIIKPPQRLLPCMNARARRTTGWTA</sequence>
<evidence type="ECO:0008006" key="4">
    <source>
        <dbReference type="Google" id="ProtNLM"/>
    </source>
</evidence>
<name>A0A1H8W4L2_9EURY</name>
<dbReference type="EMBL" id="FODV01000023">
    <property type="protein sequence ID" value="SEP22569.1"/>
    <property type="molecule type" value="Genomic_DNA"/>
</dbReference>
<feature type="compositionally biased region" description="Basic and acidic residues" evidence="1">
    <location>
        <begin position="272"/>
        <end position="283"/>
    </location>
</feature>
<gene>
    <name evidence="2" type="ORF">SAMN04487948_12324</name>
</gene>
<dbReference type="SUPFAM" id="SSF52172">
    <property type="entry name" value="CheY-like"/>
    <property type="match status" value="1"/>
</dbReference>
<accession>A0A1H8W4L2</accession>
<dbReference type="InterPro" id="IPR011006">
    <property type="entry name" value="CheY-like_superfamily"/>
</dbReference>
<evidence type="ECO:0000313" key="2">
    <source>
        <dbReference type="EMBL" id="SEP22569.1"/>
    </source>
</evidence>
<proteinExistence type="predicted"/>
<feature type="compositionally biased region" description="Low complexity" evidence="1">
    <location>
        <begin position="192"/>
        <end position="214"/>
    </location>
</feature>